<dbReference type="Pfam" id="PF01205">
    <property type="entry name" value="Impact_N"/>
    <property type="match status" value="1"/>
</dbReference>
<proteinExistence type="inferred from homology"/>
<dbReference type="Proteomes" id="UP000286907">
    <property type="component" value="Chromosome"/>
</dbReference>
<gene>
    <name evidence="3" type="ORF">DLJ48_00865</name>
</gene>
<evidence type="ECO:0000256" key="1">
    <source>
        <dbReference type="ARBA" id="ARBA00007665"/>
    </source>
</evidence>
<evidence type="ECO:0000313" key="4">
    <source>
        <dbReference type="Proteomes" id="UP000286907"/>
    </source>
</evidence>
<dbReference type="PANTHER" id="PTHR16301:SF20">
    <property type="entry name" value="IMPACT FAMILY MEMBER YIGZ"/>
    <property type="match status" value="1"/>
</dbReference>
<comment type="similarity">
    <text evidence="1">Belongs to the IMPACT family.</text>
</comment>
<dbReference type="InterPro" id="IPR020568">
    <property type="entry name" value="Ribosomal_Su5_D2-typ_SF"/>
</dbReference>
<dbReference type="Gene3D" id="3.30.230.30">
    <property type="entry name" value="Impact, N-terminal domain"/>
    <property type="match status" value="1"/>
</dbReference>
<name>A0ABX5QKD0_9LACO</name>
<organism evidence="3 4">
    <name type="scientific">Oenococcus sicerae</name>
    <dbReference type="NCBI Taxonomy" id="2203724"/>
    <lineage>
        <taxon>Bacteria</taxon>
        <taxon>Bacillati</taxon>
        <taxon>Bacillota</taxon>
        <taxon>Bacilli</taxon>
        <taxon>Lactobacillales</taxon>
        <taxon>Lactobacillaceae</taxon>
        <taxon>Oenococcus</taxon>
    </lineage>
</organism>
<protein>
    <submittedName>
        <fullName evidence="3">YigZ family protein</fullName>
    </submittedName>
</protein>
<accession>A0ABX5QKD0</accession>
<dbReference type="InterPro" id="IPR036956">
    <property type="entry name" value="Impact_N_sf"/>
</dbReference>
<evidence type="ECO:0000313" key="3">
    <source>
        <dbReference type="EMBL" id="QAS69177.1"/>
    </source>
</evidence>
<dbReference type="SUPFAM" id="SSF54211">
    <property type="entry name" value="Ribosomal protein S5 domain 2-like"/>
    <property type="match status" value="1"/>
</dbReference>
<keyword evidence="4" id="KW-1185">Reference proteome</keyword>
<feature type="domain" description="Impact N-terminal" evidence="2">
    <location>
        <begin position="18"/>
        <end position="123"/>
    </location>
</feature>
<dbReference type="InterPro" id="IPR023582">
    <property type="entry name" value="Impact"/>
</dbReference>
<dbReference type="InterPro" id="IPR001498">
    <property type="entry name" value="Impact_N"/>
</dbReference>
<evidence type="ECO:0000259" key="2">
    <source>
        <dbReference type="Pfam" id="PF01205"/>
    </source>
</evidence>
<dbReference type="PANTHER" id="PTHR16301">
    <property type="entry name" value="IMPACT-RELATED"/>
    <property type="match status" value="1"/>
</dbReference>
<dbReference type="EMBL" id="CP029684">
    <property type="protein sequence ID" value="QAS69177.1"/>
    <property type="molecule type" value="Genomic_DNA"/>
</dbReference>
<dbReference type="RefSeq" id="WP_128685062.1">
    <property type="nucleotide sequence ID" value="NZ_CP029684.2"/>
</dbReference>
<sequence length="214" mass="24145">MTQTITIKRHFQETFIVKKSRFIADIWPIQDERQAKTTIQTNRQLHTDANHVAFAYTIGLQREIQRMSDNGEPSGTAGKPILDAILKNELVNVLITVTRYFGGIKLGAGGLIRAYSQSASQVVNRADLAFLTSFDIIQAVFDYAMIDQFNYFAKIHNIKVTNMMYAGQIQADCYLLTSRSPELQQLLINSFAGKIDLKQTGKILLPILTKENDQ</sequence>
<reference evidence="3 4" key="1">
    <citation type="journal article" date="2019" name="Syst. Appl. Microbiol.">
        <title>Oenococcus sicerae sp. nov., isolated from French cider.</title>
        <authorList>
            <person name="Cousin F.J."/>
            <person name="Le Guellec R."/>
            <person name="Chagnot C."/>
            <person name="Goux D."/>
            <person name="Dalmasso M."/>
            <person name="Laplace J.M."/>
            <person name="Cretenet M."/>
        </authorList>
    </citation>
    <scope>NUCLEOTIDE SEQUENCE [LARGE SCALE GENOMIC DNA]</scope>
    <source>
        <strain evidence="3 4">UCMA 15228</strain>
    </source>
</reference>